<reference evidence="2 3" key="1">
    <citation type="submission" date="2018-12" db="EMBL/GenBank/DDBJ databases">
        <title>Marinifilum JC070 sp. nov., a marine bacterium isolated from Yongle Blue Hole in the South China Sea.</title>
        <authorList>
            <person name="Fu T."/>
        </authorList>
    </citation>
    <scope>NUCLEOTIDE SEQUENCE [LARGE SCALE GENOMIC DNA]</scope>
    <source>
        <strain evidence="2 3">JC070</strain>
    </source>
</reference>
<name>A0ABX1WVW6_9BACT</name>
<dbReference type="CDD" id="cd02947">
    <property type="entry name" value="TRX_family"/>
    <property type="match status" value="1"/>
</dbReference>
<feature type="domain" description="Thioredoxin" evidence="1">
    <location>
        <begin position="12"/>
        <end position="89"/>
    </location>
</feature>
<dbReference type="InterPro" id="IPR013766">
    <property type="entry name" value="Thioredoxin_domain"/>
</dbReference>
<dbReference type="Pfam" id="PF00085">
    <property type="entry name" value="Thioredoxin"/>
    <property type="match status" value="1"/>
</dbReference>
<evidence type="ECO:0000313" key="3">
    <source>
        <dbReference type="Proteomes" id="UP000732105"/>
    </source>
</evidence>
<dbReference type="InterPro" id="IPR036249">
    <property type="entry name" value="Thioredoxin-like_sf"/>
</dbReference>
<evidence type="ECO:0000313" key="2">
    <source>
        <dbReference type="EMBL" id="NOU60265.1"/>
    </source>
</evidence>
<dbReference type="Proteomes" id="UP000732105">
    <property type="component" value="Unassembled WGS sequence"/>
</dbReference>
<organism evidence="2 3">
    <name type="scientific">Marinifilum caeruleilacunae</name>
    <dbReference type="NCBI Taxonomy" id="2499076"/>
    <lineage>
        <taxon>Bacteria</taxon>
        <taxon>Pseudomonadati</taxon>
        <taxon>Bacteroidota</taxon>
        <taxon>Bacteroidia</taxon>
        <taxon>Marinilabiliales</taxon>
        <taxon>Marinifilaceae</taxon>
    </lineage>
</organism>
<evidence type="ECO:0000259" key="1">
    <source>
        <dbReference type="Pfam" id="PF00085"/>
    </source>
</evidence>
<dbReference type="EMBL" id="RZNH01000015">
    <property type="protein sequence ID" value="NOU60265.1"/>
    <property type="molecule type" value="Genomic_DNA"/>
</dbReference>
<sequence>MKIENLNELLRLKQENESFYIYFSAPGCGVCEVLRPKLGEMFQNKFPKLKGFHIDTALQPEIAAQEGLFTNPSLLVFIDGQEVLRRSRAIGLDEVYDALNRYYEMYF</sequence>
<dbReference type="SUPFAM" id="SSF52833">
    <property type="entry name" value="Thioredoxin-like"/>
    <property type="match status" value="1"/>
</dbReference>
<dbReference type="RefSeq" id="WP_171595551.1">
    <property type="nucleotide sequence ID" value="NZ_RZNH01000015.1"/>
</dbReference>
<accession>A0ABX1WVW6</accession>
<proteinExistence type="predicted"/>
<dbReference type="Gene3D" id="3.40.30.10">
    <property type="entry name" value="Glutaredoxin"/>
    <property type="match status" value="1"/>
</dbReference>
<comment type="caution">
    <text evidence="2">The sequence shown here is derived from an EMBL/GenBank/DDBJ whole genome shotgun (WGS) entry which is preliminary data.</text>
</comment>
<gene>
    <name evidence="2" type="ORF">ELS83_10540</name>
</gene>
<protein>
    <submittedName>
        <fullName evidence="2">Thioredoxin</fullName>
    </submittedName>
</protein>
<keyword evidence="3" id="KW-1185">Reference proteome</keyword>